<evidence type="ECO:0000313" key="3">
    <source>
        <dbReference type="Proteomes" id="UP000214880"/>
    </source>
</evidence>
<dbReference type="RefSeq" id="WP_092074011.1">
    <property type="nucleotide sequence ID" value="NZ_FNHB01000007.1"/>
</dbReference>
<keyword evidence="3" id="KW-1185">Reference proteome</keyword>
<evidence type="ECO:0000256" key="1">
    <source>
        <dbReference type="SAM" id="MobiDB-lite"/>
    </source>
</evidence>
<name>A0A1G9VSP7_9FIRM</name>
<evidence type="ECO:0000313" key="2">
    <source>
        <dbReference type="EMBL" id="SDM75262.1"/>
    </source>
</evidence>
<accession>A0A1G9VSP7</accession>
<protein>
    <submittedName>
        <fullName evidence="2">Uncharacterized protein</fullName>
    </submittedName>
</protein>
<dbReference type="AlphaFoldDB" id="A0A1G9VSP7"/>
<organism evidence="2 3">
    <name type="scientific">Dendrosporobacter quercicolus</name>
    <dbReference type="NCBI Taxonomy" id="146817"/>
    <lineage>
        <taxon>Bacteria</taxon>
        <taxon>Bacillati</taxon>
        <taxon>Bacillota</taxon>
        <taxon>Negativicutes</taxon>
        <taxon>Selenomonadales</taxon>
        <taxon>Sporomusaceae</taxon>
        <taxon>Dendrosporobacter</taxon>
    </lineage>
</organism>
<feature type="region of interest" description="Disordered" evidence="1">
    <location>
        <begin position="1"/>
        <end position="28"/>
    </location>
</feature>
<proteinExistence type="predicted"/>
<sequence length="97" mass="11405">MKSLSFPALKTGSSRKKERVAPAATEQQPEFNRQHLAQLIQNCDRLTRAGADISMMLNQYNKVIEYYLHMLNFIRDHALEKKFIAYMKEQKAFLDRK</sequence>
<gene>
    <name evidence="2" type="ORF">SAMN04488502_10731</name>
</gene>
<dbReference type="STRING" id="146817.SAMN04488502_10731"/>
<dbReference type="EMBL" id="FNHB01000007">
    <property type="protein sequence ID" value="SDM75262.1"/>
    <property type="molecule type" value="Genomic_DNA"/>
</dbReference>
<dbReference type="Proteomes" id="UP000214880">
    <property type="component" value="Unassembled WGS sequence"/>
</dbReference>
<reference evidence="2 3" key="1">
    <citation type="submission" date="2016-10" db="EMBL/GenBank/DDBJ databases">
        <authorList>
            <person name="de Groot N.N."/>
        </authorList>
    </citation>
    <scope>NUCLEOTIDE SEQUENCE [LARGE SCALE GENOMIC DNA]</scope>
    <source>
        <strain evidence="2 3">DSM 1736</strain>
    </source>
</reference>